<evidence type="ECO:0000313" key="1">
    <source>
        <dbReference type="EMBL" id="GBP24578.1"/>
    </source>
</evidence>
<name>A0A4C1UDX9_EUMVA</name>
<dbReference type="EMBL" id="BGZK01000163">
    <property type="protein sequence ID" value="GBP24578.1"/>
    <property type="molecule type" value="Genomic_DNA"/>
</dbReference>
<comment type="caution">
    <text evidence="1">The sequence shown here is derived from an EMBL/GenBank/DDBJ whole genome shotgun (WGS) entry which is preliminary data.</text>
</comment>
<gene>
    <name evidence="1" type="ORF">EVAR_79487_1</name>
</gene>
<reference evidence="1 2" key="1">
    <citation type="journal article" date="2019" name="Commun. Biol.">
        <title>The bagworm genome reveals a unique fibroin gene that provides high tensile strength.</title>
        <authorList>
            <person name="Kono N."/>
            <person name="Nakamura H."/>
            <person name="Ohtoshi R."/>
            <person name="Tomita M."/>
            <person name="Numata K."/>
            <person name="Arakawa K."/>
        </authorList>
    </citation>
    <scope>NUCLEOTIDE SEQUENCE [LARGE SCALE GENOMIC DNA]</scope>
</reference>
<sequence length="166" mass="18199">MPRIELESECLSRKSGITVHLHGGPGALFCIISEFAQRQPADVEHYKVAGTPCPSSARDASEFALIMRMRIYNFIIDAGRGSPARGVVESCSSTGNWDDLLMSLTAAAHAGAPFWILVYLLRNYGDCFETVMRVRLVSYFMRPALMPRCATARPGSTTVLGATRHC</sequence>
<evidence type="ECO:0000313" key="2">
    <source>
        <dbReference type="Proteomes" id="UP000299102"/>
    </source>
</evidence>
<dbReference type="Proteomes" id="UP000299102">
    <property type="component" value="Unassembled WGS sequence"/>
</dbReference>
<dbReference type="AlphaFoldDB" id="A0A4C1UDX9"/>
<organism evidence="1 2">
    <name type="scientific">Eumeta variegata</name>
    <name type="common">Bagworm moth</name>
    <name type="synonym">Eumeta japonica</name>
    <dbReference type="NCBI Taxonomy" id="151549"/>
    <lineage>
        <taxon>Eukaryota</taxon>
        <taxon>Metazoa</taxon>
        <taxon>Ecdysozoa</taxon>
        <taxon>Arthropoda</taxon>
        <taxon>Hexapoda</taxon>
        <taxon>Insecta</taxon>
        <taxon>Pterygota</taxon>
        <taxon>Neoptera</taxon>
        <taxon>Endopterygota</taxon>
        <taxon>Lepidoptera</taxon>
        <taxon>Glossata</taxon>
        <taxon>Ditrysia</taxon>
        <taxon>Tineoidea</taxon>
        <taxon>Psychidae</taxon>
        <taxon>Oiketicinae</taxon>
        <taxon>Eumeta</taxon>
    </lineage>
</organism>
<keyword evidence="2" id="KW-1185">Reference proteome</keyword>
<accession>A0A4C1UDX9</accession>
<proteinExistence type="predicted"/>
<protein>
    <submittedName>
        <fullName evidence="1">Uncharacterized protein</fullName>
    </submittedName>
</protein>